<dbReference type="VEuPathDB" id="FungiDB:TREMEDRAFT_61737"/>
<feature type="compositionally biased region" description="Polar residues" evidence="6">
    <location>
        <begin position="1"/>
        <end position="25"/>
    </location>
</feature>
<dbReference type="Proteomes" id="UP000289152">
    <property type="component" value="Unassembled WGS sequence"/>
</dbReference>
<evidence type="ECO:0000256" key="2">
    <source>
        <dbReference type="ARBA" id="ARBA00023015"/>
    </source>
</evidence>
<evidence type="ECO:0000256" key="5">
    <source>
        <dbReference type="ARBA" id="ARBA00023242"/>
    </source>
</evidence>
<evidence type="ECO:0000256" key="1">
    <source>
        <dbReference type="ARBA" id="ARBA00004123"/>
    </source>
</evidence>
<feature type="region of interest" description="Disordered" evidence="6">
    <location>
        <begin position="206"/>
        <end position="338"/>
    </location>
</feature>
<evidence type="ECO:0000256" key="6">
    <source>
        <dbReference type="SAM" id="MobiDB-lite"/>
    </source>
</evidence>
<keyword evidence="5" id="KW-0539">Nucleus</keyword>
<evidence type="ECO:0000313" key="9">
    <source>
        <dbReference type="Proteomes" id="UP000289152"/>
    </source>
</evidence>
<feature type="region of interest" description="Disordered" evidence="6">
    <location>
        <begin position="499"/>
        <end position="531"/>
    </location>
</feature>
<dbReference type="SMART" id="SM00338">
    <property type="entry name" value="BRLZ"/>
    <property type="match status" value="1"/>
</dbReference>
<dbReference type="GO" id="GO:0001228">
    <property type="term" value="F:DNA-binding transcription activator activity, RNA polymerase II-specific"/>
    <property type="evidence" value="ECO:0007669"/>
    <property type="project" value="TreeGrafter"/>
</dbReference>
<reference evidence="8 9" key="1">
    <citation type="submission" date="2016-06" db="EMBL/GenBank/DDBJ databases">
        <title>Evolution of pathogenesis and genome organization in the Tremellales.</title>
        <authorList>
            <person name="Cuomo C."/>
            <person name="Litvintseva A."/>
            <person name="Heitman J."/>
            <person name="Chen Y."/>
            <person name="Sun S."/>
            <person name="Springer D."/>
            <person name="Dromer F."/>
            <person name="Young S."/>
            <person name="Zeng Q."/>
            <person name="Chapman S."/>
            <person name="Gujja S."/>
            <person name="Saif S."/>
            <person name="Birren B."/>
        </authorList>
    </citation>
    <scope>NUCLEOTIDE SEQUENCE [LARGE SCALE GENOMIC DNA]</scope>
    <source>
        <strain evidence="8 9">ATCC 28783</strain>
    </source>
</reference>
<dbReference type="SUPFAM" id="SSF57959">
    <property type="entry name" value="Leucine zipper domain"/>
    <property type="match status" value="1"/>
</dbReference>
<proteinExistence type="predicted"/>
<evidence type="ECO:0000313" key="8">
    <source>
        <dbReference type="EMBL" id="RXK40655.1"/>
    </source>
</evidence>
<dbReference type="OrthoDB" id="1939598at2759"/>
<keyword evidence="9" id="KW-1185">Reference proteome</keyword>
<feature type="compositionally biased region" description="Low complexity" evidence="6">
    <location>
        <begin position="253"/>
        <end position="282"/>
    </location>
</feature>
<feature type="compositionally biased region" description="Polar residues" evidence="6">
    <location>
        <begin position="93"/>
        <end position="103"/>
    </location>
</feature>
<dbReference type="Gene3D" id="1.20.5.170">
    <property type="match status" value="1"/>
</dbReference>
<dbReference type="GO" id="GO:0005634">
    <property type="term" value="C:nucleus"/>
    <property type="evidence" value="ECO:0007669"/>
    <property type="project" value="UniProtKB-SubCell"/>
</dbReference>
<evidence type="ECO:0000256" key="4">
    <source>
        <dbReference type="ARBA" id="ARBA00023163"/>
    </source>
</evidence>
<dbReference type="GO" id="GO:0000977">
    <property type="term" value="F:RNA polymerase II transcription regulatory region sequence-specific DNA binding"/>
    <property type="evidence" value="ECO:0007669"/>
    <property type="project" value="TreeGrafter"/>
</dbReference>
<protein>
    <recommendedName>
        <fullName evidence="7">BZIP domain-containing protein</fullName>
    </recommendedName>
</protein>
<dbReference type="InterPro" id="IPR004827">
    <property type="entry name" value="bZIP"/>
</dbReference>
<name>A0A4Q1BRQ0_TREME</name>
<keyword evidence="3" id="KW-0238">DNA-binding</keyword>
<dbReference type="PROSITE" id="PS50217">
    <property type="entry name" value="BZIP"/>
    <property type="match status" value="1"/>
</dbReference>
<feature type="domain" description="BZIP" evidence="7">
    <location>
        <begin position="432"/>
        <end position="495"/>
    </location>
</feature>
<feature type="compositionally biased region" description="Basic and acidic residues" evidence="6">
    <location>
        <begin position="127"/>
        <end position="153"/>
    </location>
</feature>
<feature type="compositionally biased region" description="Basic and acidic residues" evidence="6">
    <location>
        <begin position="427"/>
        <end position="440"/>
    </location>
</feature>
<dbReference type="PANTHER" id="PTHR13044:SF14">
    <property type="entry name" value="CRYPTOCEPHAL, ISOFORM A"/>
    <property type="match status" value="1"/>
</dbReference>
<dbReference type="PROSITE" id="PS00036">
    <property type="entry name" value="BZIP_BASIC"/>
    <property type="match status" value="1"/>
</dbReference>
<dbReference type="STRING" id="5217.A0A4Q1BRQ0"/>
<feature type="compositionally biased region" description="Low complexity" evidence="6">
    <location>
        <begin position="212"/>
        <end position="226"/>
    </location>
</feature>
<organism evidence="8 9">
    <name type="scientific">Tremella mesenterica</name>
    <name type="common">Jelly fungus</name>
    <dbReference type="NCBI Taxonomy" id="5217"/>
    <lineage>
        <taxon>Eukaryota</taxon>
        <taxon>Fungi</taxon>
        <taxon>Dikarya</taxon>
        <taxon>Basidiomycota</taxon>
        <taxon>Agaricomycotina</taxon>
        <taxon>Tremellomycetes</taxon>
        <taxon>Tremellales</taxon>
        <taxon>Tremellaceae</taxon>
        <taxon>Tremella</taxon>
    </lineage>
</organism>
<dbReference type="Pfam" id="PF07716">
    <property type="entry name" value="bZIP_2"/>
    <property type="match status" value="1"/>
</dbReference>
<dbReference type="EMBL" id="SDIL01000016">
    <property type="protein sequence ID" value="RXK40655.1"/>
    <property type="molecule type" value="Genomic_DNA"/>
</dbReference>
<comment type="subcellular location">
    <subcellularLocation>
        <location evidence="1">Nucleus</location>
    </subcellularLocation>
</comment>
<keyword evidence="4" id="KW-0804">Transcription</keyword>
<accession>A0A4Q1BRQ0</accession>
<keyword evidence="2" id="KW-0805">Transcription regulation</keyword>
<evidence type="ECO:0000259" key="7">
    <source>
        <dbReference type="PROSITE" id="PS50217"/>
    </source>
</evidence>
<dbReference type="AlphaFoldDB" id="A0A4Q1BRQ0"/>
<feature type="region of interest" description="Disordered" evidence="6">
    <location>
        <begin position="391"/>
        <end position="455"/>
    </location>
</feature>
<dbReference type="InterPro" id="IPR046347">
    <property type="entry name" value="bZIP_sf"/>
</dbReference>
<dbReference type="PANTHER" id="PTHR13044">
    <property type="entry name" value="ACTIVATING TRANSCRIPTION FACTOR ATF 4/5"/>
    <property type="match status" value="1"/>
</dbReference>
<feature type="region of interest" description="Disordered" evidence="6">
    <location>
        <begin position="1"/>
        <end position="153"/>
    </location>
</feature>
<dbReference type="CDD" id="cd14705">
    <property type="entry name" value="bZIP_Zip1"/>
    <property type="match status" value="1"/>
</dbReference>
<gene>
    <name evidence="8" type="ORF">M231_02112</name>
</gene>
<evidence type="ECO:0000256" key="3">
    <source>
        <dbReference type="ARBA" id="ARBA00023125"/>
    </source>
</evidence>
<feature type="compositionally biased region" description="Polar residues" evidence="6">
    <location>
        <begin position="299"/>
        <end position="332"/>
    </location>
</feature>
<dbReference type="InParanoid" id="A0A4Q1BRQ0"/>
<comment type="caution">
    <text evidence="8">The sequence shown here is derived from an EMBL/GenBank/DDBJ whole genome shotgun (WGS) entry which is preliminary data.</text>
</comment>
<sequence>MPWTTQNQPDRQVPSGENINPAQSTGGKGEWDELLSWAWKEFNPSHPHPSNPSQSQHPSHIHQSHAGPSQPRIRQHDQSPQIPGPFPSAAVTPEQTWAFTEPNTPIHEHASGSRRLRRATEGSGSIGEREMRDKGKLSIEQKGESHEEESQLERQDLHVHLEREGENMGSGSSTILRNSLRSQIHQEESGEISLANFLSRHFPSLNSPFPPSTSTDTTHSSSLPSSDNLIIEGGLVPSPNPSLHPWISGTFPSISPQSSQLTPSSTSTSTSTSQRSRSNQIQGNHERRHSIDTVLAKARSTSARSHYPLPSSSLNNQAGPSRQVESSSSSKTRAVGVGSGLRVPMSGAGIGIGTGVGVGPGVGINVLNHTRTSSGETSRNPILSQEIIKQESLASTSGPSTRGRSVLPSLGRGGGRSTSNSGEQEQEQERSPSAEEDRRVRNTAASAKFRQKKKQRLEHLRREVGELDGQREVLWHQVEELKKENGFLKKMVQMKLGFDLVDPDSGPETEGGGEAGPSGQDLESPEDQSTS</sequence>